<reference evidence="1" key="1">
    <citation type="submission" date="2016-05" db="EMBL/GenBank/DDBJ databases">
        <authorList>
            <person name="Lavstsen T."/>
            <person name="Jespersen J.S."/>
        </authorList>
    </citation>
    <scope>NUCLEOTIDE SEQUENCE</scope>
    <source>
        <tissue evidence="1">Brain</tissue>
    </source>
</reference>
<dbReference type="GO" id="GO:0003676">
    <property type="term" value="F:nucleic acid binding"/>
    <property type="evidence" value="ECO:0007669"/>
    <property type="project" value="InterPro"/>
</dbReference>
<organism evidence="1">
    <name type="scientific">Nothobranchius kadleci</name>
    <name type="common">African annual killifish</name>
    <dbReference type="NCBI Taxonomy" id="1051664"/>
    <lineage>
        <taxon>Eukaryota</taxon>
        <taxon>Metazoa</taxon>
        <taxon>Chordata</taxon>
        <taxon>Craniata</taxon>
        <taxon>Vertebrata</taxon>
        <taxon>Euteleostomi</taxon>
        <taxon>Actinopterygii</taxon>
        <taxon>Neopterygii</taxon>
        <taxon>Teleostei</taxon>
        <taxon>Neoteleostei</taxon>
        <taxon>Acanthomorphata</taxon>
        <taxon>Ovalentaria</taxon>
        <taxon>Atherinomorphae</taxon>
        <taxon>Cyprinodontiformes</taxon>
        <taxon>Nothobranchiidae</taxon>
        <taxon>Nothobranchius</taxon>
    </lineage>
</organism>
<gene>
    <name evidence="1" type="primary">Nfu_g_1_024442</name>
</gene>
<evidence type="ECO:0000313" key="1">
    <source>
        <dbReference type="EMBL" id="SBP73548.1"/>
    </source>
</evidence>
<sequence>ADGRLCVWRRVGEQFADVIVVEQVAYGGGGVLDNARPHVTRIWTQFLEADNVPVLAWPAYSDMSPMEHVWDALDRRLRQRVPVPANIQHLHTATEEERTDVPQATINNLIISMETEMCCPV</sequence>
<name>A0A1A8C395_NOTKA</name>
<reference evidence="1" key="2">
    <citation type="submission" date="2016-06" db="EMBL/GenBank/DDBJ databases">
        <title>The genome of a short-lived fish provides insights into sex chromosome evolution and the genetic control of aging.</title>
        <authorList>
            <person name="Reichwald K."/>
            <person name="Felder M."/>
            <person name="Petzold A."/>
            <person name="Koch P."/>
            <person name="Groth M."/>
            <person name="Platzer M."/>
        </authorList>
    </citation>
    <scope>NUCLEOTIDE SEQUENCE</scope>
    <source>
        <tissue evidence="1">Brain</tissue>
    </source>
</reference>
<feature type="non-terminal residue" evidence="1">
    <location>
        <position position="1"/>
    </location>
</feature>
<proteinExistence type="predicted"/>
<dbReference type="AlphaFoldDB" id="A0A1A8C395"/>
<evidence type="ECO:0008006" key="2">
    <source>
        <dbReference type="Google" id="ProtNLM"/>
    </source>
</evidence>
<dbReference type="Gene3D" id="3.30.420.10">
    <property type="entry name" value="Ribonuclease H-like superfamily/Ribonuclease H"/>
    <property type="match status" value="1"/>
</dbReference>
<dbReference type="EMBL" id="HADZ01009607">
    <property type="protein sequence ID" value="SBP73548.1"/>
    <property type="molecule type" value="Transcribed_RNA"/>
</dbReference>
<protein>
    <recommendedName>
        <fullName evidence="2">Tc1-like transposase DDE domain-containing protein</fullName>
    </recommendedName>
</protein>
<dbReference type="InterPro" id="IPR036397">
    <property type="entry name" value="RNaseH_sf"/>
</dbReference>
<accession>A0A1A8C395</accession>